<comment type="caution">
    <text evidence="9">The sequence shown here is derived from an EMBL/GenBank/DDBJ whole genome shotgun (WGS) entry which is preliminary data.</text>
</comment>
<gene>
    <name evidence="9" type="ORF">FHR96_002807</name>
</gene>
<evidence type="ECO:0000256" key="6">
    <source>
        <dbReference type="ARBA" id="ARBA00023136"/>
    </source>
</evidence>
<dbReference type="InterPro" id="IPR011701">
    <property type="entry name" value="MFS"/>
</dbReference>
<accession>A0A7W5BZA1</accession>
<feature type="transmembrane region" description="Helical" evidence="7">
    <location>
        <begin position="189"/>
        <end position="208"/>
    </location>
</feature>
<dbReference type="InterPro" id="IPR036259">
    <property type="entry name" value="MFS_trans_sf"/>
</dbReference>
<dbReference type="PROSITE" id="PS00217">
    <property type="entry name" value="SUGAR_TRANSPORT_2"/>
    <property type="match status" value="2"/>
</dbReference>
<feature type="transmembrane region" description="Helical" evidence="7">
    <location>
        <begin position="90"/>
        <end position="111"/>
    </location>
</feature>
<dbReference type="RefSeq" id="WP_183388281.1">
    <property type="nucleotide sequence ID" value="NZ_JACHXM010000014.1"/>
</dbReference>
<feature type="transmembrane region" description="Helical" evidence="7">
    <location>
        <begin position="29"/>
        <end position="48"/>
    </location>
</feature>
<evidence type="ECO:0000259" key="8">
    <source>
        <dbReference type="PROSITE" id="PS50850"/>
    </source>
</evidence>
<evidence type="ECO:0000256" key="7">
    <source>
        <dbReference type="SAM" id="Phobius"/>
    </source>
</evidence>
<keyword evidence="5 7" id="KW-1133">Transmembrane helix</keyword>
<keyword evidence="2" id="KW-0813">Transport</keyword>
<dbReference type="EMBL" id="JACHXM010000014">
    <property type="protein sequence ID" value="MBB3141926.1"/>
    <property type="molecule type" value="Genomic_DNA"/>
</dbReference>
<evidence type="ECO:0000313" key="10">
    <source>
        <dbReference type="Proteomes" id="UP000525987"/>
    </source>
</evidence>
<keyword evidence="6 7" id="KW-0472">Membrane</keyword>
<protein>
    <submittedName>
        <fullName evidence="9">MFS family permease</fullName>
    </submittedName>
</protein>
<feature type="transmembrane region" description="Helical" evidence="7">
    <location>
        <begin position="242"/>
        <end position="263"/>
    </location>
</feature>
<feature type="transmembrane region" description="Helical" evidence="7">
    <location>
        <begin position="54"/>
        <end position="78"/>
    </location>
</feature>
<dbReference type="PANTHER" id="PTHR43045:SF1">
    <property type="entry name" value="SHIKIMATE TRANSPORTER"/>
    <property type="match status" value="1"/>
</dbReference>
<feature type="transmembrane region" description="Helical" evidence="7">
    <location>
        <begin position="371"/>
        <end position="392"/>
    </location>
</feature>
<dbReference type="AlphaFoldDB" id="A0A7W5BZA1"/>
<dbReference type="InterPro" id="IPR020846">
    <property type="entry name" value="MFS_dom"/>
</dbReference>
<dbReference type="SUPFAM" id="SSF103473">
    <property type="entry name" value="MFS general substrate transporter"/>
    <property type="match status" value="1"/>
</dbReference>
<feature type="transmembrane region" description="Helical" evidence="7">
    <location>
        <begin position="275"/>
        <end position="293"/>
    </location>
</feature>
<feature type="transmembrane region" description="Helical" evidence="7">
    <location>
        <begin position="117"/>
        <end position="143"/>
    </location>
</feature>
<organism evidence="9 10">
    <name type="scientific">Halomonas organivorans</name>
    <dbReference type="NCBI Taxonomy" id="257772"/>
    <lineage>
        <taxon>Bacteria</taxon>
        <taxon>Pseudomonadati</taxon>
        <taxon>Pseudomonadota</taxon>
        <taxon>Gammaproteobacteria</taxon>
        <taxon>Oceanospirillales</taxon>
        <taxon>Halomonadaceae</taxon>
        <taxon>Halomonas</taxon>
    </lineage>
</organism>
<sequence>MLETNTTPAASRSAFKTFCVSGIGTALEFYDFVIYGIAAALVFPQLFFPDLDQLTGTLIAFGAFGAGFFVRPLGGVICGHFGDKIGRQKVLVLTLVLMGLCTFLIGCLPTHASLGIWAPALLVLLRLVQGFAAGGEWGGAALFGIESAPAGRRGLWGSFTSMGIGIGGIFASSIFAITSAAADGDLVSFAWRIPFWLGGLLLLVGLYARLRSTPDTPPAHSEATHSMPLLDALRFNPRSMMLCTLIAFGYVTIAYIGSTFFLSYANQIGYGSTQALMFDLTLSITIVLSAPLFGHCSDRFGRRRVMILGALCMAIGMFFFFPLVGMKSLVVSLGAYALIGLLMGMTQGPIPALLGEQFPRHMRYSGISASYQVGAAIGGGTASSAATGLLILTDQNPLGVSAYGAAAMALVAICSYLLKETAHKNMAEIDRGVHSSLASPRVAEARA</sequence>
<dbReference type="GO" id="GO:0005886">
    <property type="term" value="C:plasma membrane"/>
    <property type="evidence" value="ECO:0007669"/>
    <property type="project" value="UniProtKB-SubCell"/>
</dbReference>
<evidence type="ECO:0000256" key="3">
    <source>
        <dbReference type="ARBA" id="ARBA00022475"/>
    </source>
</evidence>
<feature type="transmembrane region" description="Helical" evidence="7">
    <location>
        <begin position="305"/>
        <end position="324"/>
    </location>
</feature>
<feature type="transmembrane region" description="Helical" evidence="7">
    <location>
        <begin position="330"/>
        <end position="350"/>
    </location>
</feature>
<keyword evidence="10" id="KW-1185">Reference proteome</keyword>
<dbReference type="PANTHER" id="PTHR43045">
    <property type="entry name" value="SHIKIMATE TRANSPORTER"/>
    <property type="match status" value="1"/>
</dbReference>
<keyword evidence="3" id="KW-1003">Cell membrane</keyword>
<comment type="subcellular location">
    <subcellularLocation>
        <location evidence="1">Cell membrane</location>
        <topology evidence="1">Multi-pass membrane protein</topology>
    </subcellularLocation>
</comment>
<reference evidence="9 10" key="1">
    <citation type="submission" date="2020-08" db="EMBL/GenBank/DDBJ databases">
        <title>Genomic Encyclopedia of Type Strains, Phase III (KMG-III): the genomes of soil and plant-associated and newly described type strains.</title>
        <authorList>
            <person name="Whitman W."/>
        </authorList>
    </citation>
    <scope>NUCLEOTIDE SEQUENCE [LARGE SCALE GENOMIC DNA]</scope>
    <source>
        <strain evidence="9 10">CECT 5995</strain>
    </source>
</reference>
<evidence type="ECO:0000313" key="9">
    <source>
        <dbReference type="EMBL" id="MBB3141926.1"/>
    </source>
</evidence>
<feature type="transmembrane region" description="Helical" evidence="7">
    <location>
        <begin position="398"/>
        <end position="418"/>
    </location>
</feature>
<dbReference type="InterPro" id="IPR005829">
    <property type="entry name" value="Sugar_transporter_CS"/>
</dbReference>
<evidence type="ECO:0000256" key="4">
    <source>
        <dbReference type="ARBA" id="ARBA00022692"/>
    </source>
</evidence>
<name>A0A7W5BZA1_9GAMM</name>
<feature type="domain" description="Major facilitator superfamily (MFS) profile" evidence="8">
    <location>
        <begin position="17"/>
        <end position="423"/>
    </location>
</feature>
<proteinExistence type="predicted"/>
<feature type="transmembrane region" description="Helical" evidence="7">
    <location>
        <begin position="155"/>
        <end position="177"/>
    </location>
</feature>
<dbReference type="GO" id="GO:0022857">
    <property type="term" value="F:transmembrane transporter activity"/>
    <property type="evidence" value="ECO:0007669"/>
    <property type="project" value="InterPro"/>
</dbReference>
<dbReference type="Proteomes" id="UP000525987">
    <property type="component" value="Unassembled WGS sequence"/>
</dbReference>
<evidence type="ECO:0000256" key="1">
    <source>
        <dbReference type="ARBA" id="ARBA00004651"/>
    </source>
</evidence>
<evidence type="ECO:0000256" key="2">
    <source>
        <dbReference type="ARBA" id="ARBA00022448"/>
    </source>
</evidence>
<keyword evidence="4 7" id="KW-0812">Transmembrane</keyword>
<dbReference type="Gene3D" id="1.20.1250.20">
    <property type="entry name" value="MFS general substrate transporter like domains"/>
    <property type="match status" value="2"/>
</dbReference>
<evidence type="ECO:0000256" key="5">
    <source>
        <dbReference type="ARBA" id="ARBA00022989"/>
    </source>
</evidence>
<dbReference type="Pfam" id="PF07690">
    <property type="entry name" value="MFS_1"/>
    <property type="match status" value="1"/>
</dbReference>
<dbReference type="PROSITE" id="PS50850">
    <property type="entry name" value="MFS"/>
    <property type="match status" value="1"/>
</dbReference>